<dbReference type="EMBL" id="JAGGKP010000011">
    <property type="protein sequence ID" value="MBP1938143.1"/>
    <property type="molecule type" value="Genomic_DNA"/>
</dbReference>
<sequence>MAKLNVIIPSADVEVIGADGERTKYRKVERKAKAGDIVKALKSSIDIDKGAFYGPLYVKYGLGFDDNVGDSRGGQISNYASDYEVYEKVSETTSKYREVKRHAKVGERIKIVDARGNFDYEDGDEFTVTSVIGTNGGVMFIDRAGEENWAAASEYVVLEPVERLKVGEYAKKVSDAGAESVGTILKITKNDRISDFGFIYATEDLNGQRGDIYALDQLIRATDEEVAAAKEEARWASIGRKVNEFKRGDLVGIIANTNSSVNGVGDIGEVTYIGSKNIRVDAGKGDRNNWSIPSEVKLIVPVEQRFDLPKGGASSSK</sequence>
<accession>A0ABS4H6H6</accession>
<gene>
    <name evidence="1" type="ORF">J2Z20_003062</name>
</gene>
<organism evidence="1 2">
    <name type="scientific">Paenibacillus sediminis</name>
    <dbReference type="NCBI Taxonomy" id="664909"/>
    <lineage>
        <taxon>Bacteria</taxon>
        <taxon>Bacillati</taxon>
        <taxon>Bacillota</taxon>
        <taxon>Bacilli</taxon>
        <taxon>Bacillales</taxon>
        <taxon>Paenibacillaceae</taxon>
        <taxon>Paenibacillus</taxon>
    </lineage>
</organism>
<dbReference type="RefSeq" id="WP_209852092.1">
    <property type="nucleotide sequence ID" value="NZ_CBCRVE010000004.1"/>
</dbReference>
<keyword evidence="2" id="KW-1185">Reference proteome</keyword>
<comment type="caution">
    <text evidence="1">The sequence shown here is derived from an EMBL/GenBank/DDBJ whole genome shotgun (WGS) entry which is preliminary data.</text>
</comment>
<reference evidence="1 2" key="1">
    <citation type="submission" date="2021-03" db="EMBL/GenBank/DDBJ databases">
        <title>Genomic Encyclopedia of Type Strains, Phase IV (KMG-IV): sequencing the most valuable type-strain genomes for metagenomic binning, comparative biology and taxonomic classification.</title>
        <authorList>
            <person name="Goeker M."/>
        </authorList>
    </citation>
    <scope>NUCLEOTIDE SEQUENCE [LARGE SCALE GENOMIC DNA]</scope>
    <source>
        <strain evidence="1 2">DSM 23491</strain>
    </source>
</reference>
<evidence type="ECO:0000313" key="2">
    <source>
        <dbReference type="Proteomes" id="UP001519273"/>
    </source>
</evidence>
<protein>
    <submittedName>
        <fullName evidence="1">Uncharacterized protein</fullName>
    </submittedName>
</protein>
<name>A0ABS4H6H6_9BACL</name>
<proteinExistence type="predicted"/>
<dbReference type="Proteomes" id="UP001519273">
    <property type="component" value="Unassembled WGS sequence"/>
</dbReference>
<evidence type="ECO:0000313" key="1">
    <source>
        <dbReference type="EMBL" id="MBP1938143.1"/>
    </source>
</evidence>